<accession>A0ABU4VHQ0</accession>
<evidence type="ECO:0000256" key="3">
    <source>
        <dbReference type="RuleBase" id="RU361153"/>
    </source>
</evidence>
<protein>
    <submittedName>
        <fullName evidence="6">Cellulase family glycosylhydrolase</fullName>
    </submittedName>
</protein>
<feature type="chain" id="PRO_5046040352" evidence="4">
    <location>
        <begin position="35"/>
        <end position="547"/>
    </location>
</feature>
<dbReference type="Pfam" id="PF00150">
    <property type="entry name" value="Cellulase"/>
    <property type="match status" value="1"/>
</dbReference>
<dbReference type="SUPFAM" id="SSF51445">
    <property type="entry name" value="(Trans)glycosidases"/>
    <property type="match status" value="1"/>
</dbReference>
<keyword evidence="1 3" id="KW-0378">Hydrolase</keyword>
<feature type="domain" description="Glycoside hydrolase family 5" evidence="5">
    <location>
        <begin position="134"/>
        <end position="425"/>
    </location>
</feature>
<evidence type="ECO:0000313" key="7">
    <source>
        <dbReference type="Proteomes" id="UP001277761"/>
    </source>
</evidence>
<keyword evidence="2 3" id="KW-0326">Glycosidase</keyword>
<evidence type="ECO:0000259" key="5">
    <source>
        <dbReference type="Pfam" id="PF00150"/>
    </source>
</evidence>
<evidence type="ECO:0000256" key="2">
    <source>
        <dbReference type="ARBA" id="ARBA00023295"/>
    </source>
</evidence>
<dbReference type="PANTHER" id="PTHR31308:SF3">
    <property type="entry name" value="ENDOGLYCOCERAMIDASE"/>
    <property type="match status" value="1"/>
</dbReference>
<dbReference type="EMBL" id="JAXAVX010000002">
    <property type="protein sequence ID" value="MDX8151341.1"/>
    <property type="molecule type" value="Genomic_DNA"/>
</dbReference>
<reference evidence="6 7" key="1">
    <citation type="submission" date="2023-11" db="EMBL/GenBank/DDBJ databases">
        <authorList>
            <person name="Xu M."/>
            <person name="Jiang T."/>
        </authorList>
    </citation>
    <scope>NUCLEOTIDE SEQUENCE [LARGE SCALE GENOMIC DNA]</scope>
    <source>
        <strain evidence="6 7">SD</strain>
    </source>
</reference>
<dbReference type="InterPro" id="IPR017853">
    <property type="entry name" value="GH"/>
</dbReference>
<feature type="signal peptide" evidence="4">
    <location>
        <begin position="1"/>
        <end position="34"/>
    </location>
</feature>
<organism evidence="6 7">
    <name type="scientific">Patulibacter brassicae</name>
    <dbReference type="NCBI Taxonomy" id="1705717"/>
    <lineage>
        <taxon>Bacteria</taxon>
        <taxon>Bacillati</taxon>
        <taxon>Actinomycetota</taxon>
        <taxon>Thermoleophilia</taxon>
        <taxon>Solirubrobacterales</taxon>
        <taxon>Patulibacteraceae</taxon>
        <taxon>Patulibacter</taxon>
    </lineage>
</organism>
<gene>
    <name evidence="6" type="ORF">SK069_07050</name>
</gene>
<comment type="caution">
    <text evidence="6">The sequence shown here is derived from an EMBL/GenBank/DDBJ whole genome shotgun (WGS) entry which is preliminary data.</text>
</comment>
<dbReference type="Gene3D" id="3.20.20.80">
    <property type="entry name" value="Glycosidases"/>
    <property type="match status" value="1"/>
</dbReference>
<evidence type="ECO:0000313" key="6">
    <source>
        <dbReference type="EMBL" id="MDX8151341.1"/>
    </source>
</evidence>
<dbReference type="PANTHER" id="PTHR31308">
    <property type="match status" value="1"/>
</dbReference>
<name>A0ABU4VHQ0_9ACTN</name>
<dbReference type="InterPro" id="IPR052066">
    <property type="entry name" value="Glycosphingolipid_Hydrolases"/>
</dbReference>
<keyword evidence="4" id="KW-0732">Signal</keyword>
<evidence type="ECO:0000256" key="4">
    <source>
        <dbReference type="SAM" id="SignalP"/>
    </source>
</evidence>
<sequence>MRSSVPLRPRRRATAPWALAGLVLAGAATFPALDAQTATAAAASAKERRLASSVAASAASRRHATVSGLGSRARRESKLRSGVGRIGAPEALTVGPAQGGHRMLQTADGRRVELRGANVAALIDYAGAHGTVPVGAADAAQAQALGLNVVRLGLSWSRIQPRAGVIDQAYLAQVERVGKAYAERGVYVLLDMHQDRYAAALGQPFSAEADGAPRWAVATQGASCDTVSGALQGQSYYLTPCAAAAADSFFSNRTVAGRPLQSWYADVVSAVTATGRRIGPAFAGIELYNEPRTPRPGTEAAWATNQLFPFYRRMIQRLRADGYTGPVWLDPVGGSVSALGDDQVVLAPHVYTDVYTGGGPTGATAGALKREYARLQGQAKALGAALVPGEFAGAGGGVWESYRRWQLDELDRTRAGGIIWVWKQHATKDYGWGVLAADGGLRRGTGIAQDLGRPRVMAAVPAIREVSASEDRLVVETSGKGIVELWTGMATGGQAERGRAWRLTVDGAPAQGAIVRTSTTKLPNATIGGRRIRVTVPSGRTVLRLSR</sequence>
<keyword evidence="7" id="KW-1185">Reference proteome</keyword>
<proteinExistence type="inferred from homology"/>
<evidence type="ECO:0000256" key="1">
    <source>
        <dbReference type="ARBA" id="ARBA00022801"/>
    </source>
</evidence>
<dbReference type="RefSeq" id="WP_319953491.1">
    <property type="nucleotide sequence ID" value="NZ_JAXAVX010000002.1"/>
</dbReference>
<comment type="similarity">
    <text evidence="3">Belongs to the glycosyl hydrolase 5 (cellulase A) family.</text>
</comment>
<dbReference type="InterPro" id="IPR001547">
    <property type="entry name" value="Glyco_hydro_5"/>
</dbReference>
<dbReference type="Proteomes" id="UP001277761">
    <property type="component" value="Unassembled WGS sequence"/>
</dbReference>